<organism evidence="2">
    <name type="scientific">Anguilla anguilla</name>
    <name type="common">European freshwater eel</name>
    <name type="synonym">Muraena anguilla</name>
    <dbReference type="NCBI Taxonomy" id="7936"/>
    <lineage>
        <taxon>Eukaryota</taxon>
        <taxon>Metazoa</taxon>
        <taxon>Chordata</taxon>
        <taxon>Craniata</taxon>
        <taxon>Vertebrata</taxon>
        <taxon>Euteleostomi</taxon>
        <taxon>Actinopterygii</taxon>
        <taxon>Neopterygii</taxon>
        <taxon>Teleostei</taxon>
        <taxon>Anguilliformes</taxon>
        <taxon>Anguillidae</taxon>
        <taxon>Anguilla</taxon>
    </lineage>
</organism>
<reference evidence="2" key="2">
    <citation type="journal article" date="2015" name="Fish Shellfish Immunol.">
        <title>Early steps in the European eel (Anguilla anguilla)-Vibrio vulnificus interaction in the gills: Role of the RtxA13 toxin.</title>
        <authorList>
            <person name="Callol A."/>
            <person name="Pajuelo D."/>
            <person name="Ebbesson L."/>
            <person name="Teles M."/>
            <person name="MacKenzie S."/>
            <person name="Amaro C."/>
        </authorList>
    </citation>
    <scope>NUCLEOTIDE SEQUENCE</scope>
</reference>
<proteinExistence type="predicted"/>
<evidence type="ECO:0000313" key="2">
    <source>
        <dbReference type="EMBL" id="JAH86342.1"/>
    </source>
</evidence>
<protein>
    <submittedName>
        <fullName evidence="2">Uncharacterized protein</fullName>
    </submittedName>
</protein>
<reference evidence="2" key="1">
    <citation type="submission" date="2014-11" db="EMBL/GenBank/DDBJ databases">
        <authorList>
            <person name="Amaro Gonzalez C."/>
        </authorList>
    </citation>
    <scope>NUCLEOTIDE SEQUENCE</scope>
</reference>
<keyword evidence="1" id="KW-1133">Transmembrane helix</keyword>
<evidence type="ECO:0000256" key="1">
    <source>
        <dbReference type="SAM" id="Phobius"/>
    </source>
</evidence>
<dbReference type="EMBL" id="GBXM01022235">
    <property type="protein sequence ID" value="JAH86342.1"/>
    <property type="molecule type" value="Transcribed_RNA"/>
</dbReference>
<name>A0A0E9W7L1_ANGAN</name>
<feature type="transmembrane region" description="Helical" evidence="1">
    <location>
        <begin position="12"/>
        <end position="34"/>
    </location>
</feature>
<accession>A0A0E9W7L1</accession>
<dbReference type="AlphaFoldDB" id="A0A0E9W7L1"/>
<keyword evidence="1" id="KW-0472">Membrane</keyword>
<keyword evidence="1" id="KW-0812">Transmembrane</keyword>
<sequence>MVINLRSSLVWSQVNISFGYNVSCFLVVFCLYLSDDGHLTVG</sequence>